<organism evidence="2 3">
    <name type="scientific">Trifolium medium</name>
    <dbReference type="NCBI Taxonomy" id="97028"/>
    <lineage>
        <taxon>Eukaryota</taxon>
        <taxon>Viridiplantae</taxon>
        <taxon>Streptophyta</taxon>
        <taxon>Embryophyta</taxon>
        <taxon>Tracheophyta</taxon>
        <taxon>Spermatophyta</taxon>
        <taxon>Magnoliopsida</taxon>
        <taxon>eudicotyledons</taxon>
        <taxon>Gunneridae</taxon>
        <taxon>Pentapetalae</taxon>
        <taxon>rosids</taxon>
        <taxon>fabids</taxon>
        <taxon>Fabales</taxon>
        <taxon>Fabaceae</taxon>
        <taxon>Papilionoideae</taxon>
        <taxon>50 kb inversion clade</taxon>
        <taxon>NPAAA clade</taxon>
        <taxon>Hologalegina</taxon>
        <taxon>IRL clade</taxon>
        <taxon>Trifolieae</taxon>
        <taxon>Trifolium</taxon>
    </lineage>
</organism>
<dbReference type="EMBL" id="LXQA010044917">
    <property type="protein sequence ID" value="MCI00998.1"/>
    <property type="molecule type" value="Genomic_DNA"/>
</dbReference>
<comment type="caution">
    <text evidence="2">The sequence shown here is derived from an EMBL/GenBank/DDBJ whole genome shotgun (WGS) entry which is preliminary data.</text>
</comment>
<keyword evidence="3" id="KW-1185">Reference proteome</keyword>
<accession>A0A392NM90</accession>
<dbReference type="Proteomes" id="UP000265520">
    <property type="component" value="Unassembled WGS sequence"/>
</dbReference>
<evidence type="ECO:0000313" key="2">
    <source>
        <dbReference type="EMBL" id="MCI00998.1"/>
    </source>
</evidence>
<proteinExistence type="predicted"/>
<dbReference type="AlphaFoldDB" id="A0A392NM90"/>
<protein>
    <submittedName>
        <fullName evidence="2">Uncharacterized protein</fullName>
    </submittedName>
</protein>
<reference evidence="2 3" key="1">
    <citation type="journal article" date="2018" name="Front. Plant Sci.">
        <title>Red Clover (Trifolium pratense) and Zigzag Clover (T. medium) - A Picture of Genomic Similarities and Differences.</title>
        <authorList>
            <person name="Dluhosova J."/>
            <person name="Istvanek J."/>
            <person name="Nedelnik J."/>
            <person name="Repkova J."/>
        </authorList>
    </citation>
    <scope>NUCLEOTIDE SEQUENCE [LARGE SCALE GENOMIC DNA]</scope>
    <source>
        <strain evidence="3">cv. 10/8</strain>
        <tissue evidence="2">Leaf</tissue>
    </source>
</reference>
<name>A0A392NM90_9FABA</name>
<evidence type="ECO:0000313" key="3">
    <source>
        <dbReference type="Proteomes" id="UP000265520"/>
    </source>
</evidence>
<feature type="region of interest" description="Disordered" evidence="1">
    <location>
        <begin position="74"/>
        <end position="109"/>
    </location>
</feature>
<sequence length="109" mass="12767">MDNSVSKEIESVFMDSEFENFVVHEDGKENEGEKEVLVSEESDRNFQEIENKNFVSMENDYDLCHDNMMIDEEKEEEKELGNVQEDGCEIDENETEHSVFMENDANEDV</sequence>
<evidence type="ECO:0000256" key="1">
    <source>
        <dbReference type="SAM" id="MobiDB-lite"/>
    </source>
</evidence>